<dbReference type="SMART" id="SM00355">
    <property type="entry name" value="ZnF_C2H2"/>
    <property type="match status" value="4"/>
</dbReference>
<accession>A0A251UTW1</accession>
<reference evidence="4 6" key="1">
    <citation type="journal article" date="2017" name="Nature">
        <title>The sunflower genome provides insights into oil metabolism, flowering and Asterid evolution.</title>
        <authorList>
            <person name="Badouin H."/>
            <person name="Gouzy J."/>
            <person name="Grassa C.J."/>
            <person name="Murat F."/>
            <person name="Staton S.E."/>
            <person name="Cottret L."/>
            <person name="Lelandais-Briere C."/>
            <person name="Owens G.L."/>
            <person name="Carrere S."/>
            <person name="Mayjonade B."/>
            <person name="Legrand L."/>
            <person name="Gill N."/>
            <person name="Kane N.C."/>
            <person name="Bowers J.E."/>
            <person name="Hubner S."/>
            <person name="Bellec A."/>
            <person name="Berard A."/>
            <person name="Berges H."/>
            <person name="Blanchet N."/>
            <person name="Boniface M.C."/>
            <person name="Brunel D."/>
            <person name="Catrice O."/>
            <person name="Chaidir N."/>
            <person name="Claudel C."/>
            <person name="Donnadieu C."/>
            <person name="Faraut T."/>
            <person name="Fievet G."/>
            <person name="Helmstetter N."/>
            <person name="King M."/>
            <person name="Knapp S.J."/>
            <person name="Lai Z."/>
            <person name="Le Paslier M.C."/>
            <person name="Lippi Y."/>
            <person name="Lorenzon L."/>
            <person name="Mandel J.R."/>
            <person name="Marage G."/>
            <person name="Marchand G."/>
            <person name="Marquand E."/>
            <person name="Bret-Mestries E."/>
            <person name="Morien E."/>
            <person name="Nambeesan S."/>
            <person name="Nguyen T."/>
            <person name="Pegot-Espagnet P."/>
            <person name="Pouilly N."/>
            <person name="Raftis F."/>
            <person name="Sallet E."/>
            <person name="Schiex T."/>
            <person name="Thomas J."/>
            <person name="Vandecasteele C."/>
            <person name="Vares D."/>
            <person name="Vear F."/>
            <person name="Vautrin S."/>
            <person name="Crespi M."/>
            <person name="Mangin B."/>
            <person name="Burke J.M."/>
            <person name="Salse J."/>
            <person name="Munos S."/>
            <person name="Vincourt P."/>
            <person name="Rieseberg L.H."/>
            <person name="Langlade N.B."/>
        </authorList>
    </citation>
    <scope>NUCLEOTIDE SEQUENCE [LARGE SCALE GENOMIC DNA]</scope>
    <source>
        <strain evidence="6">cv. SF193</strain>
        <tissue evidence="4">Leaves</tissue>
    </source>
</reference>
<feature type="region of interest" description="Disordered" evidence="2">
    <location>
        <begin position="86"/>
        <end position="136"/>
    </location>
</feature>
<dbReference type="InterPro" id="IPR013087">
    <property type="entry name" value="Znf_C2H2_type"/>
</dbReference>
<evidence type="ECO:0000259" key="3">
    <source>
        <dbReference type="PROSITE" id="PS50157"/>
    </source>
</evidence>
<dbReference type="PROSITE" id="PS50157">
    <property type="entry name" value="ZINC_FINGER_C2H2_2"/>
    <property type="match status" value="4"/>
</dbReference>
<name>A0A251UTW1_HELAN</name>
<proteinExistence type="predicted"/>
<feature type="domain" description="C2H2-type" evidence="3">
    <location>
        <begin position="344"/>
        <end position="371"/>
    </location>
</feature>
<keyword evidence="1" id="KW-0862">Zinc</keyword>
<dbReference type="Pfam" id="PF13912">
    <property type="entry name" value="zf-C2H2_6"/>
    <property type="match status" value="4"/>
</dbReference>
<sequence>MEESGEESMKHMCKFCNKSFPCGRSLGGHMRSHVISSTDHGQVKNKSCSGGVDKACKECGKGFQSWKALFGHMKCHSMKVSSNKNKKVASLHQESWTSHSDNENSDAKNGPIKRSRPRSPSRSRSGKGLKKRYIVGSGKTAITTPSSSVSMNANYQISSNNASTSMVSEIEQEQEAEVAMSLMMLSRDLGSRCSNSSVLVKLRKVEGKGLIKKGPKMNKFAKTEVGFDFLGRSEVGLMKFNEFDLGFGGLKDSNKRKFECVTCNKSFQSHQALCGHKASHQKVLKKDFDSKIQSENKIEHKPVLDHDQTNNGYDSRTSNDHQESSSFNLDVGSLKKKPVELRAHECPICFKVFPSGQALGGHKRSHMISEAKPNQQNNTNVIKKPDELVRETRGFLDLNMLPEEEEEMNMSSSSTEYKSYCWEDSSDHHSHESRILCLLSTI</sequence>
<dbReference type="PANTHER" id="PTHR46869:SF14">
    <property type="entry name" value="ZINC FINGER, C2H2-LIKE PROTEIN-RELATED"/>
    <property type="match status" value="1"/>
</dbReference>
<feature type="domain" description="C2H2-type" evidence="3">
    <location>
        <begin position="11"/>
        <end position="33"/>
    </location>
</feature>
<organism evidence="5 6">
    <name type="scientific">Helianthus annuus</name>
    <name type="common">Common sunflower</name>
    <dbReference type="NCBI Taxonomy" id="4232"/>
    <lineage>
        <taxon>Eukaryota</taxon>
        <taxon>Viridiplantae</taxon>
        <taxon>Streptophyta</taxon>
        <taxon>Embryophyta</taxon>
        <taxon>Tracheophyta</taxon>
        <taxon>Spermatophyta</taxon>
        <taxon>Magnoliopsida</taxon>
        <taxon>eudicotyledons</taxon>
        <taxon>Gunneridae</taxon>
        <taxon>Pentapetalae</taxon>
        <taxon>asterids</taxon>
        <taxon>campanulids</taxon>
        <taxon>Asterales</taxon>
        <taxon>Asteraceae</taxon>
        <taxon>Asteroideae</taxon>
        <taxon>Heliantheae alliance</taxon>
        <taxon>Heliantheae</taxon>
        <taxon>Helianthus</taxon>
    </lineage>
</organism>
<reference evidence="5" key="2">
    <citation type="submission" date="2017-02" db="EMBL/GenBank/DDBJ databases">
        <title>Sunflower complete genome.</title>
        <authorList>
            <person name="Langlade N."/>
            <person name="Munos S."/>
        </authorList>
    </citation>
    <scope>NUCLEOTIDE SEQUENCE [LARGE SCALE GENOMIC DNA]</scope>
    <source>
        <tissue evidence="5">Leaves</tissue>
    </source>
</reference>
<evidence type="ECO:0000313" key="5">
    <source>
        <dbReference type="EMBL" id="OTG26306.1"/>
    </source>
</evidence>
<dbReference type="GO" id="GO:0008270">
    <property type="term" value="F:zinc ion binding"/>
    <property type="evidence" value="ECO:0007669"/>
    <property type="project" value="UniProtKB-KW"/>
</dbReference>
<dbReference type="InParanoid" id="A0A251UTW1"/>
<dbReference type="OMA" id="QDSWTNA"/>
<dbReference type="SUPFAM" id="SSF57667">
    <property type="entry name" value="beta-beta-alpha zinc fingers"/>
    <property type="match status" value="2"/>
</dbReference>
<dbReference type="Gramene" id="mRNA:HanXRQr2_Chr05g0231721">
    <property type="protein sequence ID" value="CDS:HanXRQr2_Chr05g0231721.1"/>
    <property type="gene ID" value="HanXRQr2_Chr05g0231721"/>
</dbReference>
<keyword evidence="1" id="KW-0479">Metal-binding</keyword>
<feature type="domain" description="C2H2-type" evidence="3">
    <location>
        <begin position="258"/>
        <end position="280"/>
    </location>
</feature>
<dbReference type="EMBL" id="MNCJ02000320">
    <property type="protein sequence ID" value="KAF5807268.1"/>
    <property type="molecule type" value="Genomic_DNA"/>
</dbReference>
<dbReference type="Gene3D" id="3.30.160.60">
    <property type="entry name" value="Classic Zinc Finger"/>
    <property type="match status" value="1"/>
</dbReference>
<dbReference type="PANTHER" id="PTHR46869">
    <property type="entry name" value="C2H2-LIKE ZINC FINGER PROTEIN"/>
    <property type="match status" value="1"/>
</dbReference>
<feature type="region of interest" description="Disordered" evidence="2">
    <location>
        <begin position="295"/>
        <end position="327"/>
    </location>
</feature>
<reference evidence="4" key="3">
    <citation type="submission" date="2020-06" db="EMBL/GenBank/DDBJ databases">
        <title>Helianthus annuus Genome sequencing and assembly Release 2.</title>
        <authorList>
            <person name="Gouzy J."/>
            <person name="Langlade N."/>
            <person name="Munos S."/>
        </authorList>
    </citation>
    <scope>NUCLEOTIDE SEQUENCE</scope>
    <source>
        <tissue evidence="4">Leaves</tissue>
    </source>
</reference>
<evidence type="ECO:0000313" key="6">
    <source>
        <dbReference type="Proteomes" id="UP000215914"/>
    </source>
</evidence>
<keyword evidence="1" id="KW-0863">Zinc-finger</keyword>
<keyword evidence="6" id="KW-1185">Reference proteome</keyword>
<evidence type="ECO:0000313" key="4">
    <source>
        <dbReference type="EMBL" id="KAF5807268.1"/>
    </source>
</evidence>
<evidence type="ECO:0000256" key="1">
    <source>
        <dbReference type="PROSITE-ProRule" id="PRU00042"/>
    </source>
</evidence>
<dbReference type="STRING" id="4232.A0A251UTW1"/>
<protein>
    <submittedName>
        <fullName evidence="5">Putative zinc finger, C2H2-like protein</fullName>
    </submittedName>
    <submittedName>
        <fullName evidence="4">Transcription factor C2H2 family</fullName>
    </submittedName>
</protein>
<feature type="compositionally biased region" description="Basic and acidic residues" evidence="2">
    <location>
        <begin position="295"/>
        <end position="308"/>
    </location>
</feature>
<evidence type="ECO:0000256" key="2">
    <source>
        <dbReference type="SAM" id="MobiDB-lite"/>
    </source>
</evidence>
<dbReference type="AlphaFoldDB" id="A0A251UTW1"/>
<feature type="compositionally biased region" description="Basic residues" evidence="2">
    <location>
        <begin position="111"/>
        <end position="133"/>
    </location>
</feature>
<dbReference type="EMBL" id="CM007894">
    <property type="protein sequence ID" value="OTG26306.1"/>
    <property type="molecule type" value="Genomic_DNA"/>
</dbReference>
<dbReference type="InterPro" id="IPR036236">
    <property type="entry name" value="Znf_C2H2_sf"/>
</dbReference>
<gene>
    <name evidence="5" type="ORF">HannXRQ_Chr05g0157211</name>
    <name evidence="4" type="ORF">HanXRQr2_Chr05g0231721</name>
</gene>
<dbReference type="Proteomes" id="UP000215914">
    <property type="component" value="Chromosome 5"/>
</dbReference>
<feature type="domain" description="C2H2-type" evidence="3">
    <location>
        <begin position="54"/>
        <end position="81"/>
    </location>
</feature>
<dbReference type="OrthoDB" id="9451254at2759"/>
<dbReference type="PROSITE" id="PS00028">
    <property type="entry name" value="ZINC_FINGER_C2H2_1"/>
    <property type="match status" value="4"/>
</dbReference>